<dbReference type="InParanoid" id="A0A3B3H329"/>
<protein>
    <submittedName>
        <fullName evidence="2">Uncharacterized protein</fullName>
    </submittedName>
</protein>
<keyword evidence="1" id="KW-1133">Transmembrane helix</keyword>
<evidence type="ECO:0000313" key="2">
    <source>
        <dbReference type="Ensembl" id="ENSORLP00000026215.1"/>
    </source>
</evidence>
<evidence type="ECO:0000313" key="3">
    <source>
        <dbReference type="Proteomes" id="UP000001038"/>
    </source>
</evidence>
<feature type="transmembrane region" description="Helical" evidence="1">
    <location>
        <begin position="198"/>
        <end position="217"/>
    </location>
</feature>
<keyword evidence="1" id="KW-0812">Transmembrane</keyword>
<dbReference type="Ensembl" id="ENSORLT00000036996.1">
    <property type="protein sequence ID" value="ENSORLP00000026215.1"/>
    <property type="gene ID" value="ENSORLG00000027145.1"/>
</dbReference>
<reference evidence="2 3" key="1">
    <citation type="journal article" date="2007" name="Nature">
        <title>The medaka draft genome and insights into vertebrate genome evolution.</title>
        <authorList>
            <person name="Kasahara M."/>
            <person name="Naruse K."/>
            <person name="Sasaki S."/>
            <person name="Nakatani Y."/>
            <person name="Qu W."/>
            <person name="Ahsan B."/>
            <person name="Yamada T."/>
            <person name="Nagayasu Y."/>
            <person name="Doi K."/>
            <person name="Kasai Y."/>
            <person name="Jindo T."/>
            <person name="Kobayashi D."/>
            <person name="Shimada A."/>
            <person name="Toyoda A."/>
            <person name="Kuroki Y."/>
            <person name="Fujiyama A."/>
            <person name="Sasaki T."/>
            <person name="Shimizu A."/>
            <person name="Asakawa S."/>
            <person name="Shimizu N."/>
            <person name="Hashimoto S."/>
            <person name="Yang J."/>
            <person name="Lee Y."/>
            <person name="Matsushima K."/>
            <person name="Sugano S."/>
            <person name="Sakaizumi M."/>
            <person name="Narita T."/>
            <person name="Ohishi K."/>
            <person name="Haga S."/>
            <person name="Ohta F."/>
            <person name="Nomoto H."/>
            <person name="Nogata K."/>
            <person name="Morishita T."/>
            <person name="Endo T."/>
            <person name="Shin-I T."/>
            <person name="Takeda H."/>
            <person name="Morishita S."/>
            <person name="Kohara Y."/>
        </authorList>
    </citation>
    <scope>NUCLEOTIDE SEQUENCE [LARGE SCALE GENOMIC DNA]</scope>
    <source>
        <strain evidence="2 3">Hd-rR</strain>
    </source>
</reference>
<dbReference type="AlphaFoldDB" id="A0A3B3H329"/>
<keyword evidence="3" id="KW-1185">Reference proteome</keyword>
<gene>
    <name evidence="2" type="primary">LOC110014877</name>
</gene>
<name>A0A3B3H329_ORYLA</name>
<dbReference type="PANTHER" id="PTHR31025">
    <property type="entry name" value="SI:CH211-196P9.1-RELATED"/>
    <property type="match status" value="1"/>
</dbReference>
<keyword evidence="1" id="KW-0472">Membrane</keyword>
<evidence type="ECO:0000256" key="1">
    <source>
        <dbReference type="SAM" id="Phobius"/>
    </source>
</evidence>
<sequence length="253" mass="28583">MMEKSFSRGRQDVVVEAPIIPDFKARWPALLSVGQVSKLSCEGITLWERLWSSSIGKCLLLCFLCVWIFLKLNAEFQRITTVQMHSKFFMELDDLSPRLLKVYAKKGGLQGQKLVPMTQSDDTDVRPECILKRLCVDMNQDPERLVREHKSDENTEEALADTVLGIFAIRHTGADPSDDLENVGIILEGVKVINDLKYVSLAVLLLFFIVYALNLSYPSDLKYTFEVLQKIIMGLDGDKLSNKVQVLKPAPSC</sequence>
<organism evidence="2 3">
    <name type="scientific">Oryzias latipes</name>
    <name type="common">Japanese rice fish</name>
    <name type="synonym">Japanese killifish</name>
    <dbReference type="NCBI Taxonomy" id="8090"/>
    <lineage>
        <taxon>Eukaryota</taxon>
        <taxon>Metazoa</taxon>
        <taxon>Chordata</taxon>
        <taxon>Craniata</taxon>
        <taxon>Vertebrata</taxon>
        <taxon>Euteleostomi</taxon>
        <taxon>Actinopterygii</taxon>
        <taxon>Neopterygii</taxon>
        <taxon>Teleostei</taxon>
        <taxon>Neoteleostei</taxon>
        <taxon>Acanthomorphata</taxon>
        <taxon>Ovalentaria</taxon>
        <taxon>Atherinomorphae</taxon>
        <taxon>Beloniformes</taxon>
        <taxon>Adrianichthyidae</taxon>
        <taxon>Oryziinae</taxon>
        <taxon>Oryzias</taxon>
    </lineage>
</organism>
<dbReference type="PANTHER" id="PTHR31025:SF27">
    <property type="entry name" value="SI:CH211-193K19.2-RELATED"/>
    <property type="match status" value="1"/>
</dbReference>
<reference evidence="2" key="2">
    <citation type="submission" date="2025-08" db="UniProtKB">
        <authorList>
            <consortium name="Ensembl"/>
        </authorList>
    </citation>
    <scope>IDENTIFICATION</scope>
    <source>
        <strain evidence="2">Hd-rR</strain>
    </source>
</reference>
<proteinExistence type="predicted"/>
<dbReference type="Proteomes" id="UP000001038">
    <property type="component" value="Chromosome 20"/>
</dbReference>
<dbReference type="Bgee" id="ENSORLG00000027145">
    <property type="expression patterns" value="Expressed in gastrula and 13 other cell types or tissues"/>
</dbReference>
<accession>A0A3B3H329</accession>
<dbReference type="STRING" id="8090.ENSORLP00000026215"/>
<dbReference type="GeneTree" id="ENSGT00950000182912"/>
<reference evidence="2" key="3">
    <citation type="submission" date="2025-09" db="UniProtKB">
        <authorList>
            <consortium name="Ensembl"/>
        </authorList>
    </citation>
    <scope>IDENTIFICATION</scope>
    <source>
        <strain evidence="2">Hd-rR</strain>
    </source>
</reference>